<protein>
    <recommendedName>
        <fullName evidence="3">SprB repeat-containing protein</fullName>
    </recommendedName>
</protein>
<dbReference type="RefSeq" id="WP_395415762.1">
    <property type="nucleotide sequence ID" value="NZ_JBIPKE010000007.1"/>
</dbReference>
<comment type="caution">
    <text evidence="1">The sequence shown here is derived from an EMBL/GenBank/DDBJ whole genome shotgun (WGS) entry which is preliminary data.</text>
</comment>
<organism evidence="1 2">
    <name type="scientific">Marinoscillum luteum</name>
    <dbReference type="NCBI Taxonomy" id="861051"/>
    <lineage>
        <taxon>Bacteria</taxon>
        <taxon>Pseudomonadati</taxon>
        <taxon>Bacteroidota</taxon>
        <taxon>Cytophagia</taxon>
        <taxon>Cytophagales</taxon>
        <taxon>Reichenbachiellaceae</taxon>
        <taxon>Marinoscillum</taxon>
    </lineage>
</organism>
<accession>A0ABW7N2Q1</accession>
<dbReference type="EMBL" id="JBIPKE010000007">
    <property type="protein sequence ID" value="MFH6981933.1"/>
    <property type="molecule type" value="Genomic_DNA"/>
</dbReference>
<evidence type="ECO:0000313" key="1">
    <source>
        <dbReference type="EMBL" id="MFH6981933.1"/>
    </source>
</evidence>
<name>A0ABW7N2Q1_9BACT</name>
<reference evidence="1 2" key="1">
    <citation type="journal article" date="2013" name="Int. J. Syst. Evol. Microbiol.">
        <title>Marinoscillum luteum sp. nov., isolated from marine sediment.</title>
        <authorList>
            <person name="Cha I.T."/>
            <person name="Park S.J."/>
            <person name="Kim S.J."/>
            <person name="Kim J.G."/>
            <person name="Jung M.Y."/>
            <person name="Shin K.S."/>
            <person name="Kwon K.K."/>
            <person name="Yang S.H."/>
            <person name="Seo Y.S."/>
            <person name="Rhee S.K."/>
        </authorList>
    </citation>
    <scope>NUCLEOTIDE SEQUENCE [LARGE SCALE GENOMIC DNA]</scope>
    <source>
        <strain evidence="1 2">KCTC 23939</strain>
    </source>
</reference>
<proteinExistence type="predicted"/>
<gene>
    <name evidence="1" type="ORF">ACHKAR_00715</name>
</gene>
<keyword evidence="2" id="KW-1185">Reference proteome</keyword>
<dbReference type="PROSITE" id="PS51257">
    <property type="entry name" value="PROKAR_LIPOPROTEIN"/>
    <property type="match status" value="1"/>
</dbReference>
<evidence type="ECO:0000313" key="2">
    <source>
        <dbReference type="Proteomes" id="UP001610063"/>
    </source>
</evidence>
<dbReference type="Proteomes" id="UP001610063">
    <property type="component" value="Unassembled WGS sequence"/>
</dbReference>
<evidence type="ECO:0008006" key="3">
    <source>
        <dbReference type="Google" id="ProtNLM"/>
    </source>
</evidence>
<sequence length="264" mass="26803">MKRSHSISFILLLIVVSCSSEKESDLKKDCSGSDLVVSIVSVEPTTCSDKGGLIASTTGGEGAVTFSINGADFQQEGTFDALSAGNYTVTAMDQNGCTATVSTNIDSESGGVTLAVASQSSAGCGSFNGSVSLGAASGNGDYTYSKDGSTFQSSSEFDGLAAGDYTFSVKDESGCVASVSATIDTGVSLDADIMPIISANCAVQGCHGDVQSPLLTSKALVIGQAARIKVRTNAGQMPPAGRPDLTQQQIDLIACWVEDGALDN</sequence>